<keyword evidence="4" id="KW-1185">Reference proteome</keyword>
<dbReference type="STRING" id="1051890.A0A3N4L8E4"/>
<feature type="region of interest" description="Disordered" evidence="1">
    <location>
        <begin position="292"/>
        <end position="329"/>
    </location>
</feature>
<protein>
    <recommendedName>
        <fullName evidence="2">DUF7580 domain-containing protein</fullName>
    </recommendedName>
</protein>
<name>A0A3N4L8E4_9PEZI</name>
<evidence type="ECO:0000313" key="3">
    <source>
        <dbReference type="EMBL" id="RPB19133.1"/>
    </source>
</evidence>
<dbReference type="AlphaFoldDB" id="A0A3N4L8E4"/>
<sequence length="669" mass="75819">MADIAGLVFGAFPLAIEGIKAYGGGMQTFKDMKHYRQILSQFSRELNVERCKYDNTFLGLLTELVGPAKADRMKNDLKSAEWNDKDFRSRLKLRIGLAEETLDNLLYVAEQLNETLRTVCEKFKLSPEKNKKKLTRRRHEFDPFLAWDVGMLGKFRTEQIGLIRQRNEDLVLLANGGQRPASGFGAGPFNSPRISDTLIEYHQGVQRRARVLYAIMGERLLPPTCKCGAPHGAHLELKLRSSPPMKAPSKSQAVGPDRFFTFSLVFSTQNNGHQLTEMWQGFHLEPIEDRSRRKTQVPLAMSPSSSSSSQPTTKPVSEGGRSIPPDQFRIPSFRDSRWWKAKLGRGLPGPNKLYACDHRPNNLTPTNRPIPIDRPPASKLKRAMFADEDTSGEDDENDVTFTDLPTISSFCKTLATYKTVDHPPKCVGVLTSTDKHEHRVWTLLQHFPKPERFVSLADLITTYTAILDRPSCTSRLVLGLKLLSSVLQLNTTQWLTEVWEAKDILFPEASPQATDQYHPHNILSRPFVHRNFSSSGSTAASDEYPPDSQHQRANQAKAILGSNHSLYSLGIVLLEIWYWQTFDSLYKSSRSRQTELEFSLYLSTKLSEEAGVEYARAVQGCIRGFQMRETDLDDNSFRRKVYQDVWGLLEANLRTFSKCDSIQKIIGDE</sequence>
<feature type="domain" description="DUF7580" evidence="2">
    <location>
        <begin position="435"/>
        <end position="655"/>
    </location>
</feature>
<evidence type="ECO:0000256" key="1">
    <source>
        <dbReference type="SAM" id="MobiDB-lite"/>
    </source>
</evidence>
<dbReference type="InterPro" id="IPR056002">
    <property type="entry name" value="DUF7580"/>
</dbReference>
<dbReference type="PANTHER" id="PTHR35186">
    <property type="entry name" value="ANK_REP_REGION DOMAIN-CONTAINING PROTEIN"/>
    <property type="match status" value="1"/>
</dbReference>
<dbReference type="PANTHER" id="PTHR35186:SF4">
    <property type="entry name" value="PRION-INHIBITION AND PROPAGATION HELO DOMAIN-CONTAINING PROTEIN"/>
    <property type="match status" value="1"/>
</dbReference>
<dbReference type="Pfam" id="PF24476">
    <property type="entry name" value="DUF7580"/>
    <property type="match status" value="1"/>
</dbReference>
<dbReference type="OrthoDB" id="3565018at2759"/>
<gene>
    <name evidence="3" type="ORF">L211DRAFT_664238</name>
</gene>
<evidence type="ECO:0000313" key="4">
    <source>
        <dbReference type="Proteomes" id="UP000267821"/>
    </source>
</evidence>
<dbReference type="InParanoid" id="A0A3N4L8E4"/>
<dbReference type="Proteomes" id="UP000267821">
    <property type="component" value="Unassembled WGS sequence"/>
</dbReference>
<proteinExistence type="predicted"/>
<accession>A0A3N4L8E4</accession>
<dbReference type="EMBL" id="ML121597">
    <property type="protein sequence ID" value="RPB19133.1"/>
    <property type="molecule type" value="Genomic_DNA"/>
</dbReference>
<reference evidence="3 4" key="1">
    <citation type="journal article" date="2018" name="Nat. Ecol. Evol.">
        <title>Pezizomycetes genomes reveal the molecular basis of ectomycorrhizal truffle lifestyle.</title>
        <authorList>
            <person name="Murat C."/>
            <person name="Payen T."/>
            <person name="Noel B."/>
            <person name="Kuo A."/>
            <person name="Morin E."/>
            <person name="Chen J."/>
            <person name="Kohler A."/>
            <person name="Krizsan K."/>
            <person name="Balestrini R."/>
            <person name="Da Silva C."/>
            <person name="Montanini B."/>
            <person name="Hainaut M."/>
            <person name="Levati E."/>
            <person name="Barry K.W."/>
            <person name="Belfiori B."/>
            <person name="Cichocki N."/>
            <person name="Clum A."/>
            <person name="Dockter R.B."/>
            <person name="Fauchery L."/>
            <person name="Guy J."/>
            <person name="Iotti M."/>
            <person name="Le Tacon F."/>
            <person name="Lindquist E.A."/>
            <person name="Lipzen A."/>
            <person name="Malagnac F."/>
            <person name="Mello A."/>
            <person name="Molinier V."/>
            <person name="Miyauchi S."/>
            <person name="Poulain J."/>
            <person name="Riccioni C."/>
            <person name="Rubini A."/>
            <person name="Sitrit Y."/>
            <person name="Splivallo R."/>
            <person name="Traeger S."/>
            <person name="Wang M."/>
            <person name="Zifcakova L."/>
            <person name="Wipf D."/>
            <person name="Zambonelli A."/>
            <person name="Paolocci F."/>
            <person name="Nowrousian M."/>
            <person name="Ottonello S."/>
            <person name="Baldrian P."/>
            <person name="Spatafora J.W."/>
            <person name="Henrissat B."/>
            <person name="Nagy L.G."/>
            <person name="Aury J.M."/>
            <person name="Wincker P."/>
            <person name="Grigoriev I.V."/>
            <person name="Bonfante P."/>
            <person name="Martin F.M."/>
        </authorList>
    </citation>
    <scope>NUCLEOTIDE SEQUENCE [LARGE SCALE GENOMIC DNA]</scope>
    <source>
        <strain evidence="3 4">ATCC MYA-4762</strain>
    </source>
</reference>
<organism evidence="3 4">
    <name type="scientific">Terfezia boudieri ATCC MYA-4762</name>
    <dbReference type="NCBI Taxonomy" id="1051890"/>
    <lineage>
        <taxon>Eukaryota</taxon>
        <taxon>Fungi</taxon>
        <taxon>Dikarya</taxon>
        <taxon>Ascomycota</taxon>
        <taxon>Pezizomycotina</taxon>
        <taxon>Pezizomycetes</taxon>
        <taxon>Pezizales</taxon>
        <taxon>Pezizaceae</taxon>
        <taxon>Terfezia</taxon>
    </lineage>
</organism>
<evidence type="ECO:0000259" key="2">
    <source>
        <dbReference type="Pfam" id="PF24476"/>
    </source>
</evidence>